<accession>A0ABD3FBQ9</accession>
<keyword evidence="2" id="KW-1185">Reference proteome</keyword>
<dbReference type="EMBL" id="JBIMZQ010000028">
    <property type="protein sequence ID" value="KAL3663365.1"/>
    <property type="molecule type" value="Genomic_DNA"/>
</dbReference>
<dbReference type="AlphaFoldDB" id="A0ABD3FBQ9"/>
<sequence>MVKLFQRSIVNYPAFRAYFQNGSGGTEENVFASITASEWELIVEMEAITQRVASLALVESQSGSMLSSTMYVLLRIASARMTSYKFAAYKLDGYRDEDTNERTLSRQELQFDQLSDLAHRCIKRTLHLIAVQLPTPSIQMGVALLLDPRTKKSAKQFLSIPDSVDGHTDSILADAEALLRKEHWLIYHALHLKAKPHNGASTALSPATSFSGEEYCIASDDEMDLLCGEQVSVQSEQCLTDSALNANTDVLLSKWLDLRIEWASFVKNHYAEDADKRSAVLDKLRTRNKKGESVWNVEELFKHVDVCTWFAEEGEKRFPSISKLARVWLGRTASTAFQKRFFFSWIFRYGTTAHWNR</sequence>
<evidence type="ECO:0008006" key="3">
    <source>
        <dbReference type="Google" id="ProtNLM"/>
    </source>
</evidence>
<evidence type="ECO:0000313" key="2">
    <source>
        <dbReference type="Proteomes" id="UP001632037"/>
    </source>
</evidence>
<reference evidence="1 2" key="1">
    <citation type="submission" date="2024-09" db="EMBL/GenBank/DDBJ databases">
        <title>Genome sequencing and assembly of Phytophthora oleae, isolate VK10A, causative agent of rot of olive drupes.</title>
        <authorList>
            <person name="Conti Taguali S."/>
            <person name="Riolo M."/>
            <person name="La Spada F."/>
            <person name="Cacciola S.O."/>
            <person name="Dionisio G."/>
        </authorList>
    </citation>
    <scope>NUCLEOTIDE SEQUENCE [LARGE SCALE GENOMIC DNA]</scope>
    <source>
        <strain evidence="1 2">VK10A</strain>
    </source>
</reference>
<organism evidence="1 2">
    <name type="scientific">Phytophthora oleae</name>
    <dbReference type="NCBI Taxonomy" id="2107226"/>
    <lineage>
        <taxon>Eukaryota</taxon>
        <taxon>Sar</taxon>
        <taxon>Stramenopiles</taxon>
        <taxon>Oomycota</taxon>
        <taxon>Peronosporomycetes</taxon>
        <taxon>Peronosporales</taxon>
        <taxon>Peronosporaceae</taxon>
        <taxon>Phytophthora</taxon>
    </lineage>
</organism>
<proteinExistence type="predicted"/>
<name>A0ABD3FBQ9_9STRA</name>
<evidence type="ECO:0000313" key="1">
    <source>
        <dbReference type="EMBL" id="KAL3663365.1"/>
    </source>
</evidence>
<comment type="caution">
    <text evidence="1">The sequence shown here is derived from an EMBL/GenBank/DDBJ whole genome shotgun (WGS) entry which is preliminary data.</text>
</comment>
<gene>
    <name evidence="1" type="ORF">V7S43_011771</name>
</gene>
<dbReference type="Proteomes" id="UP001632037">
    <property type="component" value="Unassembled WGS sequence"/>
</dbReference>
<protein>
    <recommendedName>
        <fullName evidence="3">HAT C-terminal dimerisation domain-containing protein</fullName>
    </recommendedName>
</protein>